<dbReference type="PROSITE" id="PS51257">
    <property type="entry name" value="PROKAR_LIPOPROTEIN"/>
    <property type="match status" value="1"/>
</dbReference>
<dbReference type="EMBL" id="QGNW01001801">
    <property type="protein sequence ID" value="RVW30345.1"/>
    <property type="molecule type" value="Genomic_DNA"/>
</dbReference>
<organism evidence="1 2">
    <name type="scientific">Vitis vinifera</name>
    <name type="common">Grape</name>
    <dbReference type="NCBI Taxonomy" id="29760"/>
    <lineage>
        <taxon>Eukaryota</taxon>
        <taxon>Viridiplantae</taxon>
        <taxon>Streptophyta</taxon>
        <taxon>Embryophyta</taxon>
        <taxon>Tracheophyta</taxon>
        <taxon>Spermatophyta</taxon>
        <taxon>Magnoliopsida</taxon>
        <taxon>eudicotyledons</taxon>
        <taxon>Gunneridae</taxon>
        <taxon>Pentapetalae</taxon>
        <taxon>rosids</taxon>
        <taxon>Vitales</taxon>
        <taxon>Vitaceae</taxon>
        <taxon>Viteae</taxon>
        <taxon>Vitis</taxon>
    </lineage>
</organism>
<reference evidence="1 2" key="1">
    <citation type="journal article" date="2018" name="PLoS Genet.">
        <title>Population sequencing reveals clonal diversity and ancestral inbreeding in the grapevine cultivar Chardonnay.</title>
        <authorList>
            <person name="Roach M.J."/>
            <person name="Johnson D.L."/>
            <person name="Bohlmann J."/>
            <person name="van Vuuren H.J."/>
            <person name="Jones S.J."/>
            <person name="Pretorius I.S."/>
            <person name="Schmidt S.A."/>
            <person name="Borneman A.R."/>
        </authorList>
    </citation>
    <scope>NUCLEOTIDE SEQUENCE [LARGE SCALE GENOMIC DNA]</scope>
    <source>
        <strain evidence="2">cv. Chardonnay</strain>
        <tissue evidence="1">Leaf</tissue>
    </source>
</reference>
<proteinExistence type="predicted"/>
<dbReference type="PANTHER" id="PTHR19446">
    <property type="entry name" value="REVERSE TRANSCRIPTASES"/>
    <property type="match status" value="1"/>
</dbReference>
<dbReference type="Proteomes" id="UP000288805">
    <property type="component" value="Unassembled WGS sequence"/>
</dbReference>
<name>A0A438D4F3_VITVI</name>
<evidence type="ECO:0000313" key="2">
    <source>
        <dbReference type="Proteomes" id="UP000288805"/>
    </source>
</evidence>
<accession>A0A438D4F3</accession>
<gene>
    <name evidence="1" type="primary">YTX2_227</name>
    <name evidence="1" type="ORF">CK203_103729</name>
</gene>
<protein>
    <submittedName>
        <fullName evidence="1">Transposon TX1 uncharacterized 149 kDa protein</fullName>
    </submittedName>
</protein>
<sequence length="279" mass="31615">MNMNGDKAPGPNGFIAAFWQSCWDFAKEEILDMFKEFHEQNSFLRSLNNTFLVLLQKKEGLRTLGDYRPISLLGGLYKLLAKVLANRLKKVIGKVVSPDQNGFCKKWGLAEVAGMDVELYIYSQVFSLGERSASQGVLSLGVAYGEVKEKGGLSLRKLTLLNKALLGKWVWRFACVKEDLWKQVLVAKYGQEDLGWRTKKANGVFGVGVWKEILKESAWCWENMVFKVEKAPKSDFGLICGVDVQCCHKGSRIFMLWLCIRIPQWKRCETRTSAKAAEI</sequence>
<comment type="caution">
    <text evidence="1">The sequence shown here is derived from an EMBL/GenBank/DDBJ whole genome shotgun (WGS) entry which is preliminary data.</text>
</comment>
<evidence type="ECO:0000313" key="1">
    <source>
        <dbReference type="EMBL" id="RVW30345.1"/>
    </source>
</evidence>
<dbReference type="AlphaFoldDB" id="A0A438D4F3"/>